<name>A0A0C2VNA3_9BACL</name>
<evidence type="ECO:0000313" key="2">
    <source>
        <dbReference type="Proteomes" id="UP000031938"/>
    </source>
</evidence>
<dbReference type="PATRIC" id="fig|889306.3.peg.3038"/>
<keyword evidence="2" id="KW-1185">Reference proteome</keyword>
<sequence length="51" mass="6020">MKAMLFPGSRQTSNDQIISWTMLFIEDDHYNKLPLPFLFSGMSQRRIDLND</sequence>
<gene>
    <name evidence="1" type="ORF">KP78_30270</name>
</gene>
<organism evidence="1 2">
    <name type="scientific">Jeotgalibacillus soli</name>
    <dbReference type="NCBI Taxonomy" id="889306"/>
    <lineage>
        <taxon>Bacteria</taxon>
        <taxon>Bacillati</taxon>
        <taxon>Bacillota</taxon>
        <taxon>Bacilli</taxon>
        <taxon>Bacillales</taxon>
        <taxon>Caryophanaceae</taxon>
        <taxon>Jeotgalibacillus</taxon>
    </lineage>
</organism>
<dbReference type="Proteomes" id="UP000031938">
    <property type="component" value="Unassembled WGS sequence"/>
</dbReference>
<evidence type="ECO:0000313" key="1">
    <source>
        <dbReference type="EMBL" id="KIL45483.1"/>
    </source>
</evidence>
<dbReference type="AlphaFoldDB" id="A0A0C2VNA3"/>
<dbReference type="EMBL" id="JXRP01000018">
    <property type="protein sequence ID" value="KIL45483.1"/>
    <property type="molecule type" value="Genomic_DNA"/>
</dbReference>
<accession>A0A0C2VNA3</accession>
<dbReference type="STRING" id="889306.KP78_30270"/>
<proteinExistence type="predicted"/>
<reference evidence="1 2" key="1">
    <citation type="submission" date="2015-01" db="EMBL/GenBank/DDBJ databases">
        <title>Genome sequencing of Jeotgalibacillus soli.</title>
        <authorList>
            <person name="Goh K.M."/>
            <person name="Chan K.-G."/>
            <person name="Yaakop A.S."/>
            <person name="Ee R."/>
            <person name="Gan H.M."/>
            <person name="Chan C.S."/>
        </authorList>
    </citation>
    <scope>NUCLEOTIDE SEQUENCE [LARGE SCALE GENOMIC DNA]</scope>
    <source>
        <strain evidence="1 2">P9</strain>
    </source>
</reference>
<comment type="caution">
    <text evidence="1">The sequence shown here is derived from an EMBL/GenBank/DDBJ whole genome shotgun (WGS) entry which is preliminary data.</text>
</comment>
<protein>
    <submittedName>
        <fullName evidence="1">Uncharacterized protein</fullName>
    </submittedName>
</protein>